<dbReference type="AlphaFoldDB" id="A0A075WCQ4"/>
<organism evidence="2 3">
    <name type="scientific">Archaeoglobus fulgidus DSM 8774</name>
    <dbReference type="NCBI Taxonomy" id="1344584"/>
    <lineage>
        <taxon>Archaea</taxon>
        <taxon>Methanobacteriati</taxon>
        <taxon>Methanobacteriota</taxon>
        <taxon>Archaeoglobi</taxon>
        <taxon>Archaeoglobales</taxon>
        <taxon>Archaeoglobaceae</taxon>
        <taxon>Archaeoglobus</taxon>
    </lineage>
</organism>
<reference evidence="2 3" key="1">
    <citation type="submission" date="2013-07" db="EMBL/GenBank/DDBJ databases">
        <title>Genome of Archaeoglobus fulgidus.</title>
        <authorList>
            <person name="Fiebig A."/>
            <person name="Birkeland N.-K."/>
        </authorList>
    </citation>
    <scope>NUCLEOTIDE SEQUENCE [LARGE SCALE GENOMIC DNA]</scope>
    <source>
        <strain evidence="2 3">DSM 8774</strain>
    </source>
</reference>
<proteinExistence type="predicted"/>
<gene>
    <name evidence="2" type="ORF">AFULGI_00009800</name>
</gene>
<accession>A0A075WCQ4</accession>
<keyword evidence="1" id="KW-1133">Transmembrane helix</keyword>
<keyword evidence="1" id="KW-0472">Membrane</keyword>
<sequence>MDTYAIISLLLGIAFGFLRRGKEDRAKIIEVIFVSLLLGLVSGIALSHAVLDGAGWGEFVKAFGLIVAALIYAIFFAAGTYLGDLLEKLRK</sequence>
<keyword evidence="1" id="KW-0812">Transmembrane</keyword>
<dbReference type="RefSeq" id="WP_048095383.1">
    <property type="nucleotide sequence ID" value="NZ_CP006577.1"/>
</dbReference>
<name>A0A075WCQ4_ARCFL</name>
<dbReference type="HOGENOM" id="CLU_185768_0_0_2"/>
<dbReference type="GeneID" id="24794493"/>
<evidence type="ECO:0000313" key="3">
    <source>
        <dbReference type="Proteomes" id="UP000028501"/>
    </source>
</evidence>
<protein>
    <submittedName>
        <fullName evidence="2">Uncharacterized protein</fullName>
    </submittedName>
</protein>
<feature type="transmembrane region" description="Helical" evidence="1">
    <location>
        <begin position="6"/>
        <end position="21"/>
    </location>
</feature>
<dbReference type="EMBL" id="CP006577">
    <property type="protein sequence ID" value="AIG97766.1"/>
    <property type="molecule type" value="Genomic_DNA"/>
</dbReference>
<evidence type="ECO:0000256" key="1">
    <source>
        <dbReference type="SAM" id="Phobius"/>
    </source>
</evidence>
<feature type="transmembrane region" description="Helical" evidence="1">
    <location>
        <begin position="28"/>
        <end position="50"/>
    </location>
</feature>
<dbReference type="Proteomes" id="UP000028501">
    <property type="component" value="Chromosome"/>
</dbReference>
<feature type="transmembrane region" description="Helical" evidence="1">
    <location>
        <begin position="62"/>
        <end position="82"/>
    </location>
</feature>
<evidence type="ECO:0000313" key="2">
    <source>
        <dbReference type="EMBL" id="AIG97766.1"/>
    </source>
</evidence>
<dbReference type="KEGG" id="afg:AFULGI_00009800"/>